<evidence type="ECO:0000259" key="3">
    <source>
        <dbReference type="Pfam" id="PF09130"/>
    </source>
</evidence>
<dbReference type="InterPro" id="IPR008927">
    <property type="entry name" value="6-PGluconate_DH-like_C_sf"/>
</dbReference>
<reference evidence="5" key="1">
    <citation type="journal article" date="2019" name="Int. J. Syst. Evol. Microbiol.">
        <title>The Global Catalogue of Microorganisms (GCM) 10K type strain sequencing project: providing services to taxonomists for standard genome sequencing and annotation.</title>
        <authorList>
            <consortium name="The Broad Institute Genomics Platform"/>
            <consortium name="The Broad Institute Genome Sequencing Center for Infectious Disease"/>
            <person name="Wu L."/>
            <person name="Ma J."/>
        </authorList>
    </citation>
    <scope>NUCLEOTIDE SEQUENCE [LARGE SCALE GENOMIC DNA]</scope>
    <source>
        <strain evidence="5">CCUG 60023</strain>
    </source>
</reference>
<evidence type="ECO:0000313" key="4">
    <source>
        <dbReference type="EMBL" id="MFD0917151.1"/>
    </source>
</evidence>
<dbReference type="Pfam" id="PF09130">
    <property type="entry name" value="DUF1932"/>
    <property type="match status" value="1"/>
</dbReference>
<feature type="domain" description="6-phosphogluconate dehydrogenase NADP-binding" evidence="2">
    <location>
        <begin position="6"/>
        <end position="124"/>
    </location>
</feature>
<accession>A0ABW3FF83</accession>
<keyword evidence="1" id="KW-0560">Oxidoreductase</keyword>
<dbReference type="SUPFAM" id="SSF48179">
    <property type="entry name" value="6-phosphogluconate dehydrogenase C-terminal domain-like"/>
    <property type="match status" value="1"/>
</dbReference>
<feature type="domain" description="Phosphogluconate dehydrogenase NAD-binding putative C-terminal" evidence="3">
    <location>
        <begin position="193"/>
        <end position="264"/>
    </location>
</feature>
<dbReference type="InterPro" id="IPR015814">
    <property type="entry name" value="Pgluconate_DH_NAD-bd_C"/>
</dbReference>
<gene>
    <name evidence="4" type="ORF">ACFQ14_12095</name>
</gene>
<name>A0ABW3FF83_9HYPH</name>
<evidence type="ECO:0000259" key="2">
    <source>
        <dbReference type="Pfam" id="PF03446"/>
    </source>
</evidence>
<dbReference type="Gene3D" id="3.40.50.720">
    <property type="entry name" value="NAD(P)-binding Rossmann-like Domain"/>
    <property type="match status" value="1"/>
</dbReference>
<dbReference type="Gene3D" id="1.10.1040.10">
    <property type="entry name" value="N-(1-d-carboxylethyl)-l-norvaline Dehydrogenase, domain 2"/>
    <property type="match status" value="1"/>
</dbReference>
<evidence type="ECO:0000256" key="1">
    <source>
        <dbReference type="ARBA" id="ARBA00023002"/>
    </source>
</evidence>
<dbReference type="EMBL" id="JBHTJV010000010">
    <property type="protein sequence ID" value="MFD0917151.1"/>
    <property type="molecule type" value="Genomic_DNA"/>
</dbReference>
<dbReference type="SUPFAM" id="SSF51735">
    <property type="entry name" value="NAD(P)-binding Rossmann-fold domains"/>
    <property type="match status" value="1"/>
</dbReference>
<dbReference type="Pfam" id="PF03446">
    <property type="entry name" value="NAD_binding_2"/>
    <property type="match status" value="1"/>
</dbReference>
<protein>
    <submittedName>
        <fullName evidence="4">DUF1932 domain-containing protein</fullName>
    </submittedName>
</protein>
<dbReference type="InterPro" id="IPR015815">
    <property type="entry name" value="HIBADH-related"/>
</dbReference>
<evidence type="ECO:0000313" key="5">
    <source>
        <dbReference type="Proteomes" id="UP001597101"/>
    </source>
</evidence>
<organism evidence="4 5">
    <name type="scientific">Pseudahrensia aquimaris</name>
    <dbReference type="NCBI Taxonomy" id="744461"/>
    <lineage>
        <taxon>Bacteria</taxon>
        <taxon>Pseudomonadati</taxon>
        <taxon>Pseudomonadota</taxon>
        <taxon>Alphaproteobacteria</taxon>
        <taxon>Hyphomicrobiales</taxon>
        <taxon>Ahrensiaceae</taxon>
        <taxon>Pseudahrensia</taxon>
    </lineage>
</organism>
<dbReference type="RefSeq" id="WP_377213013.1">
    <property type="nucleotide sequence ID" value="NZ_JBHTJV010000010.1"/>
</dbReference>
<dbReference type="InterPro" id="IPR013328">
    <property type="entry name" value="6PGD_dom2"/>
</dbReference>
<dbReference type="InterPro" id="IPR006115">
    <property type="entry name" value="6PGDH_NADP-bd"/>
</dbReference>
<sequence>MNSDVKIAFLGFGEAAQAFALGLREAEPGLAIKAFDIKTDAAKKADYARLNVRGLDTASQICKDVDVIFSLVTADQAEIAASQLASENLDNILFLDCNSCSPKSKRRSAKLIAQAGGRYVDVAVMTPVHPRLHKSPCLLAGPSAHVAREMMASLGMNAEVAGDEIGAASTRKMIRSVMIKGLEALTLECFLAARKAGIEDDIITSLEASFPGFDWAHRAPYMIERTVTHGIRRAAEMEEVAQTLRDLGISPHSTAGTVLRQREVGELGLDAAAIGTDDLGALSDAIDAGLAMKSI</sequence>
<proteinExistence type="predicted"/>
<dbReference type="InterPro" id="IPR036291">
    <property type="entry name" value="NAD(P)-bd_dom_sf"/>
</dbReference>
<dbReference type="PIRSF" id="PIRSF000103">
    <property type="entry name" value="HIBADH"/>
    <property type="match status" value="1"/>
</dbReference>
<dbReference type="Proteomes" id="UP001597101">
    <property type="component" value="Unassembled WGS sequence"/>
</dbReference>
<keyword evidence="5" id="KW-1185">Reference proteome</keyword>
<comment type="caution">
    <text evidence="4">The sequence shown here is derived from an EMBL/GenBank/DDBJ whole genome shotgun (WGS) entry which is preliminary data.</text>
</comment>